<sequence>MRRRLIAAATGIMLAGTTISVASTAGAVQFEKQYRNELTICVATSTPGEVQITRDYYRAQVERYEILEAELRAANPEFQEQYAQFDALIESGQMMPGNSAGPLFSPGVRAIADSRKYNIYEAQFFAVRATQTYRDLVELAETGFPVNMEYAVDWTKQQFDDYEGSGVPVVPIGGEFTFSETSTLTGPAYQQLTVDLPLGLFVVTVGSAPNVQTMLEPHRAALAELKRQYEAVVSPQALFRAAQNCEDFILTGGVVPTTTVTPTVTVTATPDTVTVTPAPVTTTAPAGTVVVTAAPTTITEPGGTTTVTSASATTTVTAPQATVTTTPEPATTTVSAPRETTTVTTTPEPATTTVAAPGETTTVTAPAMTTTVTPAPVTTTAPGSTVTSTPEPVTVTAEPGTETVTPEPVTATVTAPTVTVTTTPTTTQTPPDDGGTPGGGGNNLGLVAAIVAVLAAIGGIAVFLANNMGMFAGFF</sequence>
<feature type="chain" id="PRO_5038345731" evidence="3">
    <location>
        <begin position="23"/>
        <end position="475"/>
    </location>
</feature>
<evidence type="ECO:0000256" key="1">
    <source>
        <dbReference type="SAM" id="MobiDB-lite"/>
    </source>
</evidence>
<keyword evidence="2" id="KW-1133">Transmembrane helix</keyword>
<feature type="region of interest" description="Disordered" evidence="1">
    <location>
        <begin position="373"/>
        <end position="406"/>
    </location>
</feature>
<evidence type="ECO:0000256" key="3">
    <source>
        <dbReference type="SAM" id="SignalP"/>
    </source>
</evidence>
<name>Q8FQJ1_COREF</name>
<evidence type="ECO:0000313" key="5">
    <source>
        <dbReference type="Proteomes" id="UP000001409"/>
    </source>
</evidence>
<feature type="signal peptide" evidence="3">
    <location>
        <begin position="1"/>
        <end position="22"/>
    </location>
</feature>
<organism evidence="4 5">
    <name type="scientific">Corynebacterium efficiens (strain DSM 44549 / YS-314 / AJ 12310 / JCM 11189 / NBRC 100395)</name>
    <dbReference type="NCBI Taxonomy" id="196164"/>
    <lineage>
        <taxon>Bacteria</taxon>
        <taxon>Bacillati</taxon>
        <taxon>Actinomycetota</taxon>
        <taxon>Actinomycetes</taxon>
        <taxon>Mycobacteriales</taxon>
        <taxon>Corynebacteriaceae</taxon>
        <taxon>Corynebacterium</taxon>
    </lineage>
</organism>
<keyword evidence="2" id="KW-0472">Membrane</keyword>
<evidence type="ECO:0000256" key="2">
    <source>
        <dbReference type="SAM" id="Phobius"/>
    </source>
</evidence>
<keyword evidence="3" id="KW-0732">Signal</keyword>
<dbReference type="HOGENOM" id="CLU_049295_0_0_11"/>
<dbReference type="AlphaFoldDB" id="Q8FQJ1"/>
<dbReference type="Proteomes" id="UP000001409">
    <property type="component" value="Chromosome"/>
</dbReference>
<keyword evidence="2" id="KW-0812">Transmembrane</keyword>
<keyword evidence="5" id="KW-1185">Reference proteome</keyword>
<proteinExistence type="predicted"/>
<feature type="region of interest" description="Disordered" evidence="1">
    <location>
        <begin position="318"/>
        <end position="352"/>
    </location>
</feature>
<dbReference type="EMBL" id="BA000035">
    <property type="protein sequence ID" value="BAC17938.1"/>
    <property type="molecule type" value="Genomic_DNA"/>
</dbReference>
<dbReference type="KEGG" id="cef:CE1128"/>
<feature type="compositionally biased region" description="Low complexity" evidence="1">
    <location>
        <begin position="421"/>
        <end position="434"/>
    </location>
</feature>
<protein>
    <submittedName>
        <fullName evidence="4">Uncharacterized protein</fullName>
    </submittedName>
</protein>
<feature type="transmembrane region" description="Helical" evidence="2">
    <location>
        <begin position="444"/>
        <end position="465"/>
    </location>
</feature>
<feature type="region of interest" description="Disordered" evidence="1">
    <location>
        <begin position="421"/>
        <end position="440"/>
    </location>
</feature>
<accession>Q8FQJ1</accession>
<reference evidence="4 5" key="1">
    <citation type="journal article" date="2003" name="Genome Res.">
        <title>Comparative complete genome sequence analysis of the amino acid replacements responsible for the thermostability of Corynebacterium efficiens.</title>
        <authorList>
            <person name="Nishio Y."/>
            <person name="Nakamura Y."/>
            <person name="Kawarabayasi Y."/>
            <person name="Usuda Y."/>
            <person name="Kimura E."/>
            <person name="Sugimoto S."/>
            <person name="Matsui K."/>
            <person name="Yamagishi A."/>
            <person name="Kikuchi H."/>
            <person name="Ikeo K."/>
            <person name="Gojobori T."/>
        </authorList>
    </citation>
    <scope>NUCLEOTIDE SEQUENCE [LARGE SCALE GENOMIC DNA]</scope>
    <source>
        <strain evidence="5">DSM 44549 / YS-314 / AJ 12310 / JCM 11189 / NBRC 100395</strain>
    </source>
</reference>
<dbReference type="RefSeq" id="WP_011075306.1">
    <property type="nucleotide sequence ID" value="NC_004369.1"/>
</dbReference>
<dbReference type="STRING" id="196164.gene:10741536"/>
<evidence type="ECO:0000313" key="4">
    <source>
        <dbReference type="EMBL" id="BAC17938.1"/>
    </source>
</evidence>